<evidence type="ECO:0000313" key="5">
    <source>
        <dbReference type="Proteomes" id="UP000234681"/>
    </source>
</evidence>
<proteinExistence type="inferred from homology"/>
<dbReference type="GO" id="GO:0005737">
    <property type="term" value="C:cytoplasm"/>
    <property type="evidence" value="ECO:0007669"/>
    <property type="project" value="UniProtKB-SubCell"/>
</dbReference>
<reference evidence="5" key="1">
    <citation type="submission" date="2005-09" db="EMBL/GenBank/DDBJ databases">
        <authorList>
            <person name="Mural R.J."/>
            <person name="Li P.W."/>
            <person name="Adams M.D."/>
            <person name="Amanatides P.G."/>
            <person name="Baden-Tillson H."/>
            <person name="Barnstead M."/>
            <person name="Chin S.H."/>
            <person name="Dew I."/>
            <person name="Evans C.A."/>
            <person name="Ferriera S."/>
            <person name="Flanigan M."/>
            <person name="Fosler C."/>
            <person name="Glodek A."/>
            <person name="Gu Z."/>
            <person name="Holt R.A."/>
            <person name="Jennings D."/>
            <person name="Kraft C.L."/>
            <person name="Lu F."/>
            <person name="Nguyen T."/>
            <person name="Nusskern D.R."/>
            <person name="Pfannkoch C.M."/>
            <person name="Sitter C."/>
            <person name="Sutton G.G."/>
            <person name="Venter J.C."/>
            <person name="Wang Z."/>
            <person name="Woodage T."/>
            <person name="Zheng X.H."/>
            <person name="Zhong F."/>
        </authorList>
    </citation>
    <scope>NUCLEOTIDE SEQUENCE [LARGE SCALE GENOMIC DNA]</scope>
    <source>
        <strain>BN</strain>
        <strain evidence="5">Sprague-Dawley</strain>
    </source>
</reference>
<keyword evidence="3" id="KW-0963">Cytoplasm</keyword>
<accession>A6HQ44</accession>
<comment type="subcellular location">
    <subcellularLocation>
        <location evidence="1">Cytoplasm</location>
    </subcellularLocation>
</comment>
<dbReference type="Proteomes" id="UP000234681">
    <property type="component" value="Chromosome 3"/>
</dbReference>
<organism evidence="4 5">
    <name type="scientific">Rattus norvegicus</name>
    <name type="common">Rat</name>
    <dbReference type="NCBI Taxonomy" id="10116"/>
    <lineage>
        <taxon>Eukaryota</taxon>
        <taxon>Metazoa</taxon>
        <taxon>Chordata</taxon>
        <taxon>Craniata</taxon>
        <taxon>Vertebrata</taxon>
        <taxon>Euteleostomi</taxon>
        <taxon>Mammalia</taxon>
        <taxon>Eutheria</taxon>
        <taxon>Euarchontoglires</taxon>
        <taxon>Glires</taxon>
        <taxon>Rodentia</taxon>
        <taxon>Myomorpha</taxon>
        <taxon>Muroidea</taxon>
        <taxon>Muridae</taxon>
        <taxon>Murinae</taxon>
        <taxon>Rattus</taxon>
    </lineage>
</organism>
<dbReference type="Gene3D" id="1.20.120.810">
    <property type="entry name" value="Vinculin, Vh2 four-helix bundle"/>
    <property type="match status" value="1"/>
</dbReference>
<dbReference type="EMBL" id="CH473949">
    <property type="protein sequence ID" value="EDL80145.1"/>
    <property type="molecule type" value="Genomic_DNA"/>
</dbReference>
<evidence type="ECO:0000313" key="4">
    <source>
        <dbReference type="EMBL" id="EDL80145.1"/>
    </source>
</evidence>
<dbReference type="AlphaFoldDB" id="A6HQ44"/>
<dbReference type="GO" id="GO:0007155">
    <property type="term" value="P:cell adhesion"/>
    <property type="evidence" value="ECO:0007669"/>
    <property type="project" value="InterPro"/>
</dbReference>
<sequence length="212" mass="23536">MEMDSSFWDDFGPTIQNRAMEQILTPMVVQLCHLLISVERRDVQNKGLAPLQKVSGQLANASEELVRVASRLAEDSKEEWLREEMKPVAESLTLSGKNILLVTEKLHLQPEYQGHWEELVATVQQILVDTKKVLLLDDAAAVRRTLLAASWCLTCLEALEAAEDSTSLRTSLADLAAALLRLGGLTARWARDERLGRARHRLGCCVPALLAA</sequence>
<evidence type="ECO:0000256" key="3">
    <source>
        <dbReference type="ARBA" id="ARBA00022490"/>
    </source>
</evidence>
<gene>
    <name evidence="4" type="primary">RGD1561442_predicted</name>
    <name evidence="4" type="ORF">rCG_26267</name>
</gene>
<dbReference type="SUPFAM" id="SSF47220">
    <property type="entry name" value="alpha-catenin/vinculin-like"/>
    <property type="match status" value="1"/>
</dbReference>
<dbReference type="PANTHER" id="PTHR18914">
    <property type="entry name" value="ALPHA CATENIN"/>
    <property type="match status" value="1"/>
</dbReference>
<dbReference type="InterPro" id="IPR006077">
    <property type="entry name" value="Vinculin/catenin"/>
</dbReference>
<evidence type="ECO:0000256" key="1">
    <source>
        <dbReference type="ARBA" id="ARBA00004496"/>
    </source>
</evidence>
<dbReference type="GO" id="GO:0051015">
    <property type="term" value="F:actin filament binding"/>
    <property type="evidence" value="ECO:0007669"/>
    <property type="project" value="InterPro"/>
</dbReference>
<dbReference type="PANTHER" id="PTHR18914:SF30">
    <property type="entry name" value="VINCULIN_ALPHA-CATENIN FAMILY MEMBER 1"/>
    <property type="match status" value="1"/>
</dbReference>
<protein>
    <submittedName>
        <fullName evidence="4">Similar to Vinculin (Metavinculin) (Predicted), isoform CRA_a</fullName>
    </submittedName>
</protein>
<feature type="non-terminal residue" evidence="4">
    <location>
        <position position="212"/>
    </location>
</feature>
<dbReference type="GO" id="GO:0005911">
    <property type="term" value="C:cell-cell junction"/>
    <property type="evidence" value="ECO:0007669"/>
    <property type="project" value="UniProtKB-ARBA"/>
</dbReference>
<comment type="similarity">
    <text evidence="2">Belongs to the vinculin/alpha-catenin family.</text>
</comment>
<dbReference type="InterPro" id="IPR036723">
    <property type="entry name" value="Alpha-catenin/vinculin-like_sf"/>
</dbReference>
<evidence type="ECO:0000256" key="2">
    <source>
        <dbReference type="ARBA" id="ARBA00008376"/>
    </source>
</evidence>
<dbReference type="Pfam" id="PF01044">
    <property type="entry name" value="Vinculin"/>
    <property type="match status" value="1"/>
</dbReference>
<name>A6HQ44_RAT</name>